<dbReference type="Proteomes" id="UP000239724">
    <property type="component" value="Unassembled WGS sequence"/>
</dbReference>
<evidence type="ECO:0000256" key="5">
    <source>
        <dbReference type="ARBA" id="ARBA00023136"/>
    </source>
</evidence>
<feature type="transmembrane region" description="Helical" evidence="6">
    <location>
        <begin position="297"/>
        <end position="317"/>
    </location>
</feature>
<dbReference type="CDD" id="cd06581">
    <property type="entry name" value="TM_PBP1_LivM_like"/>
    <property type="match status" value="1"/>
</dbReference>
<dbReference type="PANTHER" id="PTHR30482:SF17">
    <property type="entry name" value="ABC TRANSPORTER ATP-BINDING PROTEIN"/>
    <property type="match status" value="1"/>
</dbReference>
<keyword evidence="2" id="KW-1003">Cell membrane</keyword>
<keyword evidence="5 6" id="KW-0472">Membrane</keyword>
<dbReference type="GO" id="GO:0005886">
    <property type="term" value="C:plasma membrane"/>
    <property type="evidence" value="ECO:0007669"/>
    <property type="project" value="UniProtKB-SubCell"/>
</dbReference>
<evidence type="ECO:0000313" key="7">
    <source>
        <dbReference type="EMBL" id="PPQ28339.1"/>
    </source>
</evidence>
<comment type="caution">
    <text evidence="7">The sequence shown here is derived from an EMBL/GenBank/DDBJ whole genome shotgun (WGS) entry which is preliminary data.</text>
</comment>
<keyword evidence="8" id="KW-1185">Reference proteome</keyword>
<evidence type="ECO:0000256" key="1">
    <source>
        <dbReference type="ARBA" id="ARBA00004651"/>
    </source>
</evidence>
<feature type="transmembrane region" description="Helical" evidence="6">
    <location>
        <begin position="223"/>
        <end position="241"/>
    </location>
</feature>
<evidence type="ECO:0000256" key="6">
    <source>
        <dbReference type="SAM" id="Phobius"/>
    </source>
</evidence>
<feature type="transmembrane region" description="Helical" evidence="6">
    <location>
        <begin position="12"/>
        <end position="34"/>
    </location>
</feature>
<dbReference type="PANTHER" id="PTHR30482">
    <property type="entry name" value="HIGH-AFFINITY BRANCHED-CHAIN AMINO ACID TRANSPORT SYSTEM PERMEASE"/>
    <property type="match status" value="1"/>
</dbReference>
<feature type="transmembrane region" description="Helical" evidence="6">
    <location>
        <begin position="40"/>
        <end position="60"/>
    </location>
</feature>
<feature type="transmembrane region" description="Helical" evidence="6">
    <location>
        <begin position="175"/>
        <end position="203"/>
    </location>
</feature>
<organism evidence="7 8">
    <name type="scientific">Rhodopila globiformis</name>
    <name type="common">Rhodopseudomonas globiformis</name>
    <dbReference type="NCBI Taxonomy" id="1071"/>
    <lineage>
        <taxon>Bacteria</taxon>
        <taxon>Pseudomonadati</taxon>
        <taxon>Pseudomonadota</taxon>
        <taxon>Alphaproteobacteria</taxon>
        <taxon>Acetobacterales</taxon>
        <taxon>Acetobacteraceae</taxon>
        <taxon>Rhodopila</taxon>
    </lineage>
</organism>
<evidence type="ECO:0000313" key="8">
    <source>
        <dbReference type="Proteomes" id="UP000239724"/>
    </source>
</evidence>
<feature type="transmembrane region" description="Helical" evidence="6">
    <location>
        <begin position="121"/>
        <end position="141"/>
    </location>
</feature>
<accession>A0A2S6N162</accession>
<gene>
    <name evidence="7" type="ORF">CCS01_24870</name>
</gene>
<dbReference type="Pfam" id="PF02653">
    <property type="entry name" value="BPD_transp_2"/>
    <property type="match status" value="1"/>
</dbReference>
<dbReference type="OrthoDB" id="9804361at2"/>
<comment type="subcellular location">
    <subcellularLocation>
        <location evidence="1">Cell membrane</location>
        <topology evidence="1">Multi-pass membrane protein</topology>
    </subcellularLocation>
</comment>
<evidence type="ECO:0000256" key="2">
    <source>
        <dbReference type="ARBA" id="ARBA00022475"/>
    </source>
</evidence>
<reference evidence="7 8" key="1">
    <citation type="journal article" date="2018" name="Arch. Microbiol.">
        <title>New insights into the metabolic potential of the phototrophic purple bacterium Rhodopila globiformis DSM 161(T) from its draft genome sequence and evidence for a vanadium-dependent nitrogenase.</title>
        <authorList>
            <person name="Imhoff J.F."/>
            <person name="Rahn T."/>
            <person name="Kunzel S."/>
            <person name="Neulinger S.C."/>
        </authorList>
    </citation>
    <scope>NUCLEOTIDE SEQUENCE [LARGE SCALE GENOMIC DNA]</scope>
    <source>
        <strain evidence="7 8">DSM 161</strain>
    </source>
</reference>
<keyword evidence="3 6" id="KW-0812">Transmembrane</keyword>
<keyword evidence="4 6" id="KW-1133">Transmembrane helix</keyword>
<feature type="transmembrane region" description="Helical" evidence="6">
    <location>
        <begin position="96"/>
        <end position="116"/>
    </location>
</feature>
<name>A0A2S6N162_RHOGL</name>
<dbReference type="RefSeq" id="WP_104521515.1">
    <property type="nucleotide sequence ID" value="NZ_NHRY01000245.1"/>
</dbReference>
<dbReference type="InterPro" id="IPR043428">
    <property type="entry name" value="LivM-like"/>
</dbReference>
<evidence type="ECO:0000256" key="4">
    <source>
        <dbReference type="ARBA" id="ARBA00022989"/>
    </source>
</evidence>
<evidence type="ECO:0000256" key="3">
    <source>
        <dbReference type="ARBA" id="ARBA00022692"/>
    </source>
</evidence>
<dbReference type="AlphaFoldDB" id="A0A2S6N162"/>
<dbReference type="GO" id="GO:0015658">
    <property type="term" value="F:branched-chain amino acid transmembrane transporter activity"/>
    <property type="evidence" value="ECO:0007669"/>
    <property type="project" value="InterPro"/>
</dbReference>
<proteinExistence type="predicted"/>
<dbReference type="InterPro" id="IPR001851">
    <property type="entry name" value="ABC_transp_permease"/>
</dbReference>
<protein>
    <submittedName>
        <fullName evidence="7">Branched-chain amino acid ABC transporter permease</fullName>
    </submittedName>
</protein>
<feature type="transmembrane region" description="Helical" evidence="6">
    <location>
        <begin position="261"/>
        <end position="285"/>
    </location>
</feature>
<dbReference type="EMBL" id="NHRY01000245">
    <property type="protein sequence ID" value="PPQ28339.1"/>
    <property type="molecule type" value="Genomic_DNA"/>
</dbReference>
<sequence>MSATTAVPAPALSLRPWLTAAIVWGLLLTVPFWLPLVGGYTALAARVLVMGLAAMSFNLLLGFTGQMSFGHAAYFGLGAYGAGLSLKYLAASTPLAMLMGVLLGGLAGTLFGLLIVRRRGVYFAMVTVAFGQIAFYIAYSWNSLTGGYDGLRGFVRAPINLGFTTVDIANNDIAFYYFLLVVFGIAVGLLGLLLASPFGRTLLAIRENERRARFLGIPIERHIWLSFSISCAFTALAGSLYALLNNFADPMGLHYSLSGEIVIMAVMGGMRAFWGPLVGAALFVVVQDYISSMTVNWMSFVGLIFVLVVLFFPRGLLGMLQGRGSQ</sequence>